<dbReference type="PANTHER" id="PTHR30217:SF10">
    <property type="entry name" value="23S RRNA 5-HYDROXYCYTIDINE C2501 SYNTHASE"/>
    <property type="match status" value="1"/>
</dbReference>
<dbReference type="EMBL" id="BDFE01000008">
    <property type="protein sequence ID" value="GAU07916.1"/>
    <property type="molecule type" value="Genomic_DNA"/>
</dbReference>
<protein>
    <submittedName>
        <fullName evidence="1">Peptidase U32</fullName>
    </submittedName>
</protein>
<name>A0A194AFQ6_9BACT</name>
<sequence length="664" mass="74577">MTNQERPIEILAPAGGRESFLAAVAAGADAVYCGLKNFSARMEADNFALGELAGLTELAHTKGVRVHIALNTMLKNSELDRTGRMIDRLQRFVHPDALIIQDPGVAALARQAGYTGELHLSTLANCSFPAGLSLVREHLHIDRVVVPRELTIDELKQMAAACPPDLDLEIFVHGALCYAVSGRCYWSSFLGGRSGLRGRCVQPCRRMYDQAGSKDRFFSCRDLGLDVLVRPVASIPQVRSWKIEGRKKGPHYVFYTVKAYRLLRDHGNEPASRKMALELLGMALSRKTSHYAFLSQRKVVPIVQNEDTGSGLFMGTVQGGGRRVWFSPRARLLSGDLLRIGYEDQPWHRTLRIRRAVPKKGRLDIPCGEGRPAPKGSPVFLIDRREPELSKLISELGKELQSIPHQEIESSDFRVKPPKVWRPVRVKGRQGNTTELRVFRQLPTVERKGPPMGTWVVPGQERKIPRALVARTWWWLPPVIWPDREKVWEQAVTSLVNRGARTLVVNAPWQMGLFEASMNCRIWAGPFCNIANPLAIQALKDLGAAGVIVSPELAGPDFLALPGRSPLPLGVVINGIWPLCISRIKATHLKSGEPFTSPKRESAWTVSYGDLFWTFPNWFLDIREKKQELIKAGYQLFVHMRERIPKNVEIKDRPGLWNWDLKLL</sequence>
<evidence type="ECO:0000313" key="1">
    <source>
        <dbReference type="EMBL" id="GAU07916.1"/>
    </source>
</evidence>
<dbReference type="Pfam" id="PF01136">
    <property type="entry name" value="Peptidase_U32"/>
    <property type="match status" value="1"/>
</dbReference>
<dbReference type="RefSeq" id="WP_069857414.1">
    <property type="nucleotide sequence ID" value="NZ_BDFE01000008.1"/>
</dbReference>
<organism evidence="1 2">
    <name type="scientific">Desulfoplanes formicivorans</name>
    <dbReference type="NCBI Taxonomy" id="1592317"/>
    <lineage>
        <taxon>Bacteria</taxon>
        <taxon>Pseudomonadati</taxon>
        <taxon>Thermodesulfobacteriota</taxon>
        <taxon>Desulfovibrionia</taxon>
        <taxon>Desulfovibrionales</taxon>
        <taxon>Desulfoplanaceae</taxon>
        <taxon>Desulfoplanes</taxon>
    </lineage>
</organism>
<keyword evidence="2" id="KW-1185">Reference proteome</keyword>
<comment type="caution">
    <text evidence="1">The sequence shown here is derived from an EMBL/GenBank/DDBJ whole genome shotgun (WGS) entry which is preliminary data.</text>
</comment>
<gene>
    <name evidence="1" type="ORF">DPF_0615</name>
</gene>
<dbReference type="PANTHER" id="PTHR30217">
    <property type="entry name" value="PEPTIDASE U32 FAMILY"/>
    <property type="match status" value="1"/>
</dbReference>
<dbReference type="Proteomes" id="UP000095200">
    <property type="component" value="Unassembled WGS sequence"/>
</dbReference>
<dbReference type="STRING" id="1592317.DPF_0615"/>
<dbReference type="AlphaFoldDB" id="A0A194AFQ6"/>
<dbReference type="InterPro" id="IPR051454">
    <property type="entry name" value="RNA/ubiquinone_mod_enzymes"/>
</dbReference>
<reference evidence="2" key="1">
    <citation type="submission" date="2016-06" db="EMBL/GenBank/DDBJ databases">
        <title>Draft genome sequence of Desulfoplanes formicivorans strain Pf12B.</title>
        <authorList>
            <person name="Watanabe M."/>
            <person name="Kojima H."/>
            <person name="Fukui M."/>
        </authorList>
    </citation>
    <scope>NUCLEOTIDE SEQUENCE [LARGE SCALE GENOMIC DNA]</scope>
    <source>
        <strain evidence="2">Pf12B</strain>
    </source>
</reference>
<accession>A0A194AFQ6</accession>
<dbReference type="OrthoDB" id="9807498at2"/>
<proteinExistence type="predicted"/>
<dbReference type="InterPro" id="IPR001539">
    <property type="entry name" value="Peptidase_U32"/>
</dbReference>
<evidence type="ECO:0000313" key="2">
    <source>
        <dbReference type="Proteomes" id="UP000095200"/>
    </source>
</evidence>